<evidence type="ECO:0000313" key="7">
    <source>
        <dbReference type="EMBL" id="NKX44411.1"/>
    </source>
</evidence>
<evidence type="ECO:0000256" key="1">
    <source>
        <dbReference type="ARBA" id="ARBA00004370"/>
    </source>
</evidence>
<evidence type="ECO:0000259" key="6">
    <source>
        <dbReference type="Pfam" id="PF13505"/>
    </source>
</evidence>
<gene>
    <name evidence="7" type="ORF">HCU73_07385</name>
</gene>
<dbReference type="Proteomes" id="UP000526408">
    <property type="component" value="Unassembled WGS sequence"/>
</dbReference>
<evidence type="ECO:0000256" key="4">
    <source>
        <dbReference type="ARBA" id="ARBA00038306"/>
    </source>
</evidence>
<comment type="similarity">
    <text evidence="4">Belongs to the Omp25/RopB family.</text>
</comment>
<reference evidence="7 8" key="1">
    <citation type="submission" date="2020-04" db="EMBL/GenBank/DDBJ databases">
        <authorList>
            <person name="Yoon J."/>
        </authorList>
    </citation>
    <scope>NUCLEOTIDE SEQUENCE [LARGE SCALE GENOMIC DNA]</scope>
    <source>
        <strain evidence="7 8">KMU-115</strain>
    </source>
</reference>
<comment type="caution">
    <text evidence="7">The sequence shown here is derived from an EMBL/GenBank/DDBJ whole genome shotgun (WGS) entry which is preliminary data.</text>
</comment>
<accession>A0A7X6H029</accession>
<sequence>MMTKTGRGACLAVAMALAQPVAAQDWAGPYLGLSVGQATGSATLTSDGATSPFGTADLSGSVVAITAGHAWQLGDWVLGAELSAGTAGASGRFTHPSGSAMRYEDQAMATAGLRVGYAFDRVLLSATAGWAAIRTDFSFDTAPPVRSLTFEDDLRGHYVGLSVDLALDAGWAVRAEARRYAGLSARNPAATFPGGPPVITLSAATRDYDRSEVRLSVLRRF</sequence>
<dbReference type="InterPro" id="IPR011250">
    <property type="entry name" value="OMP/PagP_B-barrel"/>
</dbReference>
<keyword evidence="3" id="KW-0472">Membrane</keyword>
<dbReference type="RefSeq" id="WP_168622785.1">
    <property type="nucleotide sequence ID" value="NZ_JAAZQQ010000002.1"/>
</dbReference>
<dbReference type="Pfam" id="PF13505">
    <property type="entry name" value="OMP_b-brl"/>
    <property type="match status" value="1"/>
</dbReference>
<organism evidence="7 8">
    <name type="scientific">Roseicyclus persicicus</name>
    <dbReference type="NCBI Taxonomy" id="2650661"/>
    <lineage>
        <taxon>Bacteria</taxon>
        <taxon>Pseudomonadati</taxon>
        <taxon>Pseudomonadota</taxon>
        <taxon>Alphaproteobacteria</taxon>
        <taxon>Rhodobacterales</taxon>
        <taxon>Roseobacteraceae</taxon>
        <taxon>Roseicyclus</taxon>
    </lineage>
</organism>
<dbReference type="GO" id="GO:0016020">
    <property type="term" value="C:membrane"/>
    <property type="evidence" value="ECO:0007669"/>
    <property type="project" value="UniProtKB-SubCell"/>
</dbReference>
<feature type="domain" description="Outer membrane protein beta-barrel" evidence="6">
    <location>
        <begin position="10"/>
        <end position="221"/>
    </location>
</feature>
<evidence type="ECO:0000256" key="2">
    <source>
        <dbReference type="ARBA" id="ARBA00022729"/>
    </source>
</evidence>
<comment type="subcellular location">
    <subcellularLocation>
        <location evidence="1">Membrane</location>
    </subcellularLocation>
</comment>
<feature type="signal peptide" evidence="5">
    <location>
        <begin position="1"/>
        <end position="23"/>
    </location>
</feature>
<dbReference type="InterPro" id="IPR051692">
    <property type="entry name" value="OMP-like"/>
</dbReference>
<dbReference type="InterPro" id="IPR027385">
    <property type="entry name" value="Beta-barrel_OMP"/>
</dbReference>
<dbReference type="SUPFAM" id="SSF56925">
    <property type="entry name" value="OMPA-like"/>
    <property type="match status" value="1"/>
</dbReference>
<keyword evidence="2 5" id="KW-0732">Signal</keyword>
<evidence type="ECO:0000256" key="5">
    <source>
        <dbReference type="SAM" id="SignalP"/>
    </source>
</evidence>
<name>A0A7X6H029_9RHOB</name>
<dbReference type="PANTHER" id="PTHR34001">
    <property type="entry name" value="BLL7405 PROTEIN"/>
    <property type="match status" value="1"/>
</dbReference>
<evidence type="ECO:0000256" key="3">
    <source>
        <dbReference type="ARBA" id="ARBA00023136"/>
    </source>
</evidence>
<keyword evidence="8" id="KW-1185">Reference proteome</keyword>
<protein>
    <submittedName>
        <fullName evidence="7">Porin family protein</fullName>
    </submittedName>
</protein>
<dbReference type="AlphaFoldDB" id="A0A7X6H029"/>
<proteinExistence type="inferred from homology"/>
<evidence type="ECO:0000313" key="8">
    <source>
        <dbReference type="Proteomes" id="UP000526408"/>
    </source>
</evidence>
<dbReference type="PANTHER" id="PTHR34001:SF3">
    <property type="entry name" value="BLL7405 PROTEIN"/>
    <property type="match status" value="1"/>
</dbReference>
<dbReference type="Gene3D" id="2.40.160.20">
    <property type="match status" value="1"/>
</dbReference>
<dbReference type="EMBL" id="JAAZQQ010000002">
    <property type="protein sequence ID" value="NKX44411.1"/>
    <property type="molecule type" value="Genomic_DNA"/>
</dbReference>
<feature type="chain" id="PRO_5031071579" evidence="5">
    <location>
        <begin position="24"/>
        <end position="221"/>
    </location>
</feature>